<dbReference type="Proteomes" id="UP000298438">
    <property type="component" value="Unassembled WGS sequence"/>
</dbReference>
<evidence type="ECO:0000256" key="1">
    <source>
        <dbReference type="SAM" id="MobiDB-lite"/>
    </source>
</evidence>
<evidence type="ECO:0000256" key="2">
    <source>
        <dbReference type="SAM" id="SignalP"/>
    </source>
</evidence>
<dbReference type="OrthoDB" id="5489603at2"/>
<feature type="compositionally biased region" description="Basic and acidic residues" evidence="1">
    <location>
        <begin position="380"/>
        <end position="391"/>
    </location>
</feature>
<dbReference type="PROSITE" id="PS51257">
    <property type="entry name" value="PROKAR_LIPOPROTEIN"/>
    <property type="match status" value="1"/>
</dbReference>
<proteinExistence type="predicted"/>
<dbReference type="PANTHER" id="PTHR21666">
    <property type="entry name" value="PEPTIDASE-RELATED"/>
    <property type="match status" value="1"/>
</dbReference>
<keyword evidence="5" id="KW-1185">Reference proteome</keyword>
<gene>
    <name evidence="4" type="ORF">E4L96_18155</name>
</gene>
<dbReference type="CDD" id="cd12797">
    <property type="entry name" value="M23_peptidase"/>
    <property type="match status" value="1"/>
</dbReference>
<dbReference type="InterPro" id="IPR050570">
    <property type="entry name" value="Cell_wall_metabolism_enzyme"/>
</dbReference>
<dbReference type="GO" id="GO:0004222">
    <property type="term" value="F:metalloendopeptidase activity"/>
    <property type="evidence" value="ECO:0007669"/>
    <property type="project" value="TreeGrafter"/>
</dbReference>
<feature type="region of interest" description="Disordered" evidence="1">
    <location>
        <begin position="372"/>
        <end position="391"/>
    </location>
</feature>
<comment type="caution">
    <text evidence="4">The sequence shown here is derived from an EMBL/GenBank/DDBJ whole genome shotgun (WGS) entry which is preliminary data.</text>
</comment>
<dbReference type="SUPFAM" id="SSF51261">
    <property type="entry name" value="Duplicated hybrid motif"/>
    <property type="match status" value="1"/>
</dbReference>
<dbReference type="Gene3D" id="2.70.70.10">
    <property type="entry name" value="Glucose Permease (Domain IIA)"/>
    <property type="match status" value="1"/>
</dbReference>
<name>A0A4Y9S4N5_9BURK</name>
<accession>A0A4Y9S4N5</accession>
<dbReference type="InterPro" id="IPR016047">
    <property type="entry name" value="M23ase_b-sheet_dom"/>
</dbReference>
<evidence type="ECO:0000259" key="3">
    <source>
        <dbReference type="Pfam" id="PF01551"/>
    </source>
</evidence>
<dbReference type="AlphaFoldDB" id="A0A4Y9S4N5"/>
<feature type="signal peptide" evidence="2">
    <location>
        <begin position="1"/>
        <end position="30"/>
    </location>
</feature>
<evidence type="ECO:0000313" key="5">
    <source>
        <dbReference type="Proteomes" id="UP000298438"/>
    </source>
</evidence>
<feature type="chain" id="PRO_5021383824" evidence="2">
    <location>
        <begin position="31"/>
        <end position="391"/>
    </location>
</feature>
<dbReference type="PANTHER" id="PTHR21666:SF270">
    <property type="entry name" value="MUREIN HYDROLASE ACTIVATOR ENVC"/>
    <property type="match status" value="1"/>
</dbReference>
<organism evidence="4 5">
    <name type="scientific">Zemynaea arenosa</name>
    <dbReference type="NCBI Taxonomy" id="2561931"/>
    <lineage>
        <taxon>Bacteria</taxon>
        <taxon>Pseudomonadati</taxon>
        <taxon>Pseudomonadota</taxon>
        <taxon>Betaproteobacteria</taxon>
        <taxon>Burkholderiales</taxon>
        <taxon>Oxalobacteraceae</taxon>
        <taxon>Telluria group</taxon>
        <taxon>Zemynaea</taxon>
    </lineage>
</organism>
<dbReference type="Pfam" id="PF01551">
    <property type="entry name" value="Peptidase_M23"/>
    <property type="match status" value="1"/>
</dbReference>
<keyword evidence="2" id="KW-0732">Signal</keyword>
<feature type="domain" description="M23ase beta-sheet core" evidence="3">
    <location>
        <begin position="238"/>
        <end position="338"/>
    </location>
</feature>
<sequence>MTGGRGRVLAHAARAVQGVVLAMLACAACAAEPPGCVKAADLGAPRALPAASADSLLPVQLRMEVPVAPAPLPSMGRSYLYYELHLQSFSSEAMMLISVETIVPGARTDEARVIARSPAQVRELGPRQGAVVFLCLAFDGAVPVPDNIQHRVLLADGTAVAGAPLAVVRGPLPVLGAPLAGPGWTAGNGPSLEAHHRIGVLVLDGRPWLARRYAIDWKKYRNGRSYAGDARDVHSYFAYGEKVFAVADGMVVVAQDGQPDNVPRTAIGFTPAVPLTMENLGGNMVTLGLGGGRFATYAHLQPGSVRVQAGDRVRRGQWLGRIGGSGDAREPHLHFQVTDGPAILASEGLPYVLDRYHLGGQTGGAAERRHEFPLGEPEVDFAKEVNDERTQ</sequence>
<protein>
    <submittedName>
        <fullName evidence="4">M23 family metallopeptidase</fullName>
    </submittedName>
</protein>
<dbReference type="EMBL" id="SPVF01000232">
    <property type="protein sequence ID" value="TFW15451.1"/>
    <property type="molecule type" value="Genomic_DNA"/>
</dbReference>
<evidence type="ECO:0000313" key="4">
    <source>
        <dbReference type="EMBL" id="TFW15451.1"/>
    </source>
</evidence>
<reference evidence="4 5" key="1">
    <citation type="submission" date="2019-03" db="EMBL/GenBank/DDBJ databases">
        <title>Draft Genome Sequence of Massilia arenosa sp. nov., a Novel Massilia Species Isolated from a Sandy-loam Maize Soil.</title>
        <authorList>
            <person name="Raths R."/>
            <person name="Peta V."/>
            <person name="Bucking H."/>
        </authorList>
    </citation>
    <scope>NUCLEOTIDE SEQUENCE [LARGE SCALE GENOMIC DNA]</scope>
    <source>
        <strain evidence="4 5">MC02</strain>
    </source>
</reference>
<dbReference type="InterPro" id="IPR011055">
    <property type="entry name" value="Dup_hybrid_motif"/>
</dbReference>